<evidence type="ECO:0000256" key="11">
    <source>
        <dbReference type="SAM" id="MobiDB-lite"/>
    </source>
</evidence>
<evidence type="ECO:0000259" key="13">
    <source>
        <dbReference type="Pfam" id="PF06974"/>
    </source>
</evidence>
<evidence type="ECO:0000313" key="15">
    <source>
        <dbReference type="Proteomes" id="UP001596175"/>
    </source>
</evidence>
<dbReference type="PANTHER" id="PTHR31650:SF1">
    <property type="entry name" value="WAX ESTER SYNTHASE_DIACYLGLYCEROL ACYLTRANSFERASE 4-RELATED"/>
    <property type="match status" value="1"/>
</dbReference>
<dbReference type="InterPro" id="IPR004255">
    <property type="entry name" value="O-acyltransferase_WSD1_N"/>
</dbReference>
<evidence type="ECO:0000256" key="10">
    <source>
        <dbReference type="ARBA" id="ARBA00048109"/>
    </source>
</evidence>
<keyword evidence="7" id="KW-0319">Glycerol metabolism</keyword>
<dbReference type="EMBL" id="JBHSKG010000008">
    <property type="protein sequence ID" value="MFC5139814.1"/>
    <property type="molecule type" value="Genomic_DNA"/>
</dbReference>
<dbReference type="SUPFAM" id="SSF52777">
    <property type="entry name" value="CoA-dependent acyltransferases"/>
    <property type="match status" value="2"/>
</dbReference>
<comment type="pathway">
    <text evidence="1">Glycerolipid metabolism; triacylglycerol biosynthesis.</text>
</comment>
<feature type="compositionally biased region" description="Basic and acidic residues" evidence="11">
    <location>
        <begin position="449"/>
        <end position="462"/>
    </location>
</feature>
<dbReference type="Gene3D" id="3.30.559.10">
    <property type="entry name" value="Chloramphenicol acetyltransferase-like domain"/>
    <property type="match status" value="1"/>
</dbReference>
<organism evidence="14 15">
    <name type="scientific">Actinomycetospora rhizophila</name>
    <dbReference type="NCBI Taxonomy" id="1416876"/>
    <lineage>
        <taxon>Bacteria</taxon>
        <taxon>Bacillati</taxon>
        <taxon>Actinomycetota</taxon>
        <taxon>Actinomycetes</taxon>
        <taxon>Pseudonocardiales</taxon>
        <taxon>Pseudonocardiaceae</taxon>
        <taxon>Actinomycetospora</taxon>
    </lineage>
</organism>
<reference evidence="15" key="1">
    <citation type="journal article" date="2019" name="Int. J. Syst. Evol. Microbiol.">
        <title>The Global Catalogue of Microorganisms (GCM) 10K type strain sequencing project: providing services to taxonomists for standard genome sequencing and annotation.</title>
        <authorList>
            <consortium name="The Broad Institute Genomics Platform"/>
            <consortium name="The Broad Institute Genome Sequencing Center for Infectious Disease"/>
            <person name="Wu L."/>
            <person name="Ma J."/>
        </authorList>
    </citation>
    <scope>NUCLEOTIDE SEQUENCE [LARGE SCALE GENOMIC DNA]</scope>
    <source>
        <strain evidence="15">XZYJ18</strain>
    </source>
</reference>
<keyword evidence="5" id="KW-0444">Lipid biosynthesis</keyword>
<dbReference type="Pfam" id="PF06974">
    <property type="entry name" value="WS_DGAT_C"/>
    <property type="match status" value="1"/>
</dbReference>
<dbReference type="RefSeq" id="WP_378021996.1">
    <property type="nucleotide sequence ID" value="NZ_JBHSKG010000008.1"/>
</dbReference>
<accession>A0ABV9ZK17</accession>
<proteinExistence type="inferred from homology"/>
<dbReference type="InterPro" id="IPR023213">
    <property type="entry name" value="CAT-like_dom_sf"/>
</dbReference>
<keyword evidence="15" id="KW-1185">Reference proteome</keyword>
<evidence type="ECO:0000256" key="1">
    <source>
        <dbReference type="ARBA" id="ARBA00004771"/>
    </source>
</evidence>
<feature type="domain" description="O-acyltransferase WSD1 C-terminal" evidence="13">
    <location>
        <begin position="297"/>
        <end position="439"/>
    </location>
</feature>
<evidence type="ECO:0000313" key="14">
    <source>
        <dbReference type="EMBL" id="MFC5139814.1"/>
    </source>
</evidence>
<comment type="similarity">
    <text evidence="3">Belongs to the long-chain O-acyltransferase family.</text>
</comment>
<evidence type="ECO:0000256" key="2">
    <source>
        <dbReference type="ARBA" id="ARBA00005189"/>
    </source>
</evidence>
<dbReference type="PANTHER" id="PTHR31650">
    <property type="entry name" value="O-ACYLTRANSFERASE (WSD1-LIKE) FAMILY PROTEIN"/>
    <property type="match status" value="1"/>
</dbReference>
<evidence type="ECO:0000256" key="4">
    <source>
        <dbReference type="ARBA" id="ARBA00013244"/>
    </source>
</evidence>
<gene>
    <name evidence="14" type="ORF">ACFPK1_16355</name>
</gene>
<feature type="region of interest" description="Disordered" evidence="11">
    <location>
        <begin position="443"/>
        <end position="462"/>
    </location>
</feature>
<evidence type="ECO:0000256" key="7">
    <source>
        <dbReference type="ARBA" id="ARBA00022798"/>
    </source>
</evidence>
<dbReference type="Pfam" id="PF03007">
    <property type="entry name" value="WS_DGAT_cat"/>
    <property type="match status" value="1"/>
</dbReference>
<dbReference type="Gene3D" id="3.30.559.30">
    <property type="entry name" value="Nonribosomal peptide synthetase, condensation domain"/>
    <property type="match status" value="1"/>
</dbReference>
<feature type="domain" description="O-acyltransferase WSD1-like N-terminal" evidence="12">
    <location>
        <begin position="12"/>
        <end position="256"/>
    </location>
</feature>
<dbReference type="SUPFAM" id="SSF54909">
    <property type="entry name" value="Dimeric alpha+beta barrel"/>
    <property type="match status" value="1"/>
</dbReference>
<dbReference type="InterPro" id="IPR011008">
    <property type="entry name" value="Dimeric_a/b-barrel"/>
</dbReference>
<dbReference type="InterPro" id="IPR009721">
    <property type="entry name" value="O-acyltransferase_WSD1_C"/>
</dbReference>
<sequence>MSGTSAPPDRASASDRAFLAMDGGRFPEQFGVVLRLAPHRSVDLDWLRHLLATRVPAVPRLRRRLVRTPWGCGGPIWVDDPDFDIRRHVLHTTCRDPGDDAALAELAWCIVTRRLPRDAPLWAAVLVTGLVEGGTAIVVVLHHALADGVGGLAVLTDLVDPGRGAPTPGFPARPPRARVLAYDAARRRWRALRDLRVTTRLLRASLTAGGGLRPTPAPPCSLLAPTGPRRRLLVLHHELAALRDAVHPRGATVNDALLAAVAAALQQVLERRGEVLDRIVITVPVSGRGGAQRRELGNLVSPLLVPVPTDVGRDERLAAVAARVRAGRAGAVGPPPIALLGGLFRPLAALGGFRLYMRRQRRLHTLVSHVRGPRSSVALGGVAITGAFPVSAGDDSNLTVYVDALSYAGVLAITAVVDPDHFPEGDDFAEVLHRELVALSAAPRAPDTAPRRTEVPGSRVERPSRVGGLPAIVRGSLASAGPGAAGRPRMAPIEERTAATAPLPRGEAALAVARCVIVSLRLLVRGRLRCPRTRVGVTVRFGDGSVSTIYRETIVAGAVAARPCALVVRFRLRWVRGRGHALFRAESLLNTPLFAGFPGFVAKWWLAADDNGVYRGLYEWDDAARADAYARALWRVLALVSEPGSIDYVVLPGRHRDDLLTVSPPGGGQPAPGEWWRPVAS</sequence>
<protein>
    <recommendedName>
        <fullName evidence="4">diacylglycerol O-acyltransferase</fullName>
        <ecNumber evidence="4">2.3.1.20</ecNumber>
    </recommendedName>
</protein>
<comment type="catalytic activity">
    <reaction evidence="10">
        <text>an acyl-CoA + a 1,2-diacyl-sn-glycerol = a triacyl-sn-glycerol + CoA</text>
        <dbReference type="Rhea" id="RHEA:10868"/>
        <dbReference type="ChEBI" id="CHEBI:17815"/>
        <dbReference type="ChEBI" id="CHEBI:57287"/>
        <dbReference type="ChEBI" id="CHEBI:58342"/>
        <dbReference type="ChEBI" id="CHEBI:64615"/>
        <dbReference type="EC" id="2.3.1.20"/>
    </reaction>
</comment>
<evidence type="ECO:0000256" key="5">
    <source>
        <dbReference type="ARBA" id="ARBA00022516"/>
    </source>
</evidence>
<keyword evidence="6" id="KW-0808">Transferase</keyword>
<evidence type="ECO:0000259" key="12">
    <source>
        <dbReference type="Pfam" id="PF03007"/>
    </source>
</evidence>
<evidence type="ECO:0000256" key="3">
    <source>
        <dbReference type="ARBA" id="ARBA00009587"/>
    </source>
</evidence>
<keyword evidence="8" id="KW-0443">Lipid metabolism</keyword>
<dbReference type="Gene3D" id="3.30.70.100">
    <property type="match status" value="1"/>
</dbReference>
<dbReference type="Proteomes" id="UP001596175">
    <property type="component" value="Unassembled WGS sequence"/>
</dbReference>
<dbReference type="EC" id="2.3.1.20" evidence="4"/>
<name>A0ABV9ZK17_9PSEU</name>
<comment type="caution">
    <text evidence="14">The sequence shown here is derived from an EMBL/GenBank/DDBJ whole genome shotgun (WGS) entry which is preliminary data.</text>
</comment>
<comment type="pathway">
    <text evidence="2">Lipid metabolism.</text>
</comment>
<evidence type="ECO:0000256" key="8">
    <source>
        <dbReference type="ARBA" id="ARBA00023098"/>
    </source>
</evidence>
<keyword evidence="9" id="KW-0012">Acyltransferase</keyword>
<evidence type="ECO:0000256" key="9">
    <source>
        <dbReference type="ARBA" id="ARBA00023315"/>
    </source>
</evidence>
<evidence type="ECO:0000256" key="6">
    <source>
        <dbReference type="ARBA" id="ARBA00022679"/>
    </source>
</evidence>
<dbReference type="InterPro" id="IPR045034">
    <property type="entry name" value="O-acyltransferase_WSD1-like"/>
</dbReference>